<keyword evidence="10" id="KW-1003">Cell membrane</keyword>
<dbReference type="Proteomes" id="UP000431304">
    <property type="component" value="Unassembled WGS sequence"/>
</dbReference>
<dbReference type="GO" id="GO:0006605">
    <property type="term" value="P:protein targeting"/>
    <property type="evidence" value="ECO:0007669"/>
    <property type="project" value="UniProtKB-UniRule"/>
</dbReference>
<dbReference type="PRINTS" id="PR00303">
    <property type="entry name" value="SECYTRNLCASE"/>
</dbReference>
<evidence type="ECO:0000256" key="11">
    <source>
        <dbReference type="RuleBase" id="RU000537"/>
    </source>
</evidence>
<evidence type="ECO:0000313" key="14">
    <source>
        <dbReference type="EMBL" id="CUN01284.1"/>
    </source>
</evidence>
<reference evidence="15 17" key="2">
    <citation type="journal article" date="2019" name="Nat. Med.">
        <title>A library of human gut bacterial isolates paired with longitudinal multiomics data enables mechanistic microbiome research.</title>
        <authorList>
            <person name="Poyet M."/>
            <person name="Groussin M."/>
            <person name="Gibbons S.M."/>
            <person name="Avila-Pacheco J."/>
            <person name="Jiang X."/>
            <person name="Kearney S.M."/>
            <person name="Perrotta A.R."/>
            <person name="Berdy B."/>
            <person name="Zhao S."/>
            <person name="Lieberman T.D."/>
            <person name="Swanson P.K."/>
            <person name="Smith M."/>
            <person name="Roesemann S."/>
            <person name="Alexander J.E."/>
            <person name="Rich S.A."/>
            <person name="Livny J."/>
            <person name="Vlamakis H."/>
            <person name="Clish C."/>
            <person name="Bullock K."/>
            <person name="Deik A."/>
            <person name="Scott J."/>
            <person name="Pierce K.A."/>
            <person name="Xavier R.J."/>
            <person name="Alm E.J."/>
        </authorList>
    </citation>
    <scope>NUCLEOTIDE SEQUENCE [LARGE SCALE GENOMIC DNA]</scope>
    <source>
        <strain evidence="15 17">BIOML-A3</strain>
    </source>
</reference>
<keyword evidence="3 10" id="KW-0813">Transport</keyword>
<protein>
    <recommendedName>
        <fullName evidence="9 10">Protein translocase subunit SecY</fullName>
    </recommendedName>
</protein>
<evidence type="ECO:0000256" key="6">
    <source>
        <dbReference type="ARBA" id="ARBA00022989"/>
    </source>
</evidence>
<evidence type="ECO:0000256" key="2">
    <source>
        <dbReference type="ARBA" id="ARBA00005751"/>
    </source>
</evidence>
<dbReference type="EMBL" id="WKRA01000019">
    <property type="protein sequence ID" value="MSD16684.1"/>
    <property type="molecule type" value="Genomic_DNA"/>
</dbReference>
<dbReference type="Gene3D" id="1.10.3370.10">
    <property type="entry name" value="SecY subunit domain"/>
    <property type="match status" value="1"/>
</dbReference>
<evidence type="ECO:0000313" key="15">
    <source>
        <dbReference type="EMBL" id="MSD16684.1"/>
    </source>
</evidence>
<dbReference type="GeneID" id="42786748"/>
<dbReference type="SUPFAM" id="SSF103491">
    <property type="entry name" value="Preprotein translocase SecY subunit"/>
    <property type="match status" value="1"/>
</dbReference>
<feature type="transmembrane region" description="Helical" evidence="10">
    <location>
        <begin position="146"/>
        <end position="166"/>
    </location>
</feature>
<dbReference type="Pfam" id="PF00344">
    <property type="entry name" value="SecY"/>
    <property type="match status" value="1"/>
</dbReference>
<keyword evidence="8 10" id="KW-0472">Membrane</keyword>
<evidence type="ECO:0000256" key="7">
    <source>
        <dbReference type="ARBA" id="ARBA00023010"/>
    </source>
</evidence>
<feature type="transmembrane region" description="Helical" evidence="10">
    <location>
        <begin position="316"/>
        <end position="335"/>
    </location>
</feature>
<evidence type="ECO:0000256" key="5">
    <source>
        <dbReference type="ARBA" id="ARBA00022927"/>
    </source>
</evidence>
<dbReference type="GO" id="GO:0065002">
    <property type="term" value="P:intracellular protein transmembrane transport"/>
    <property type="evidence" value="ECO:0007669"/>
    <property type="project" value="UniProtKB-UniRule"/>
</dbReference>
<evidence type="ECO:0000256" key="3">
    <source>
        <dbReference type="ARBA" id="ARBA00022448"/>
    </source>
</evidence>
<dbReference type="AlphaFoldDB" id="A0A173TF27"/>
<feature type="transmembrane region" description="Helical" evidence="10">
    <location>
        <begin position="266"/>
        <end position="288"/>
    </location>
</feature>
<feature type="transmembrane region" description="Helical" evidence="10">
    <location>
        <begin position="211"/>
        <end position="234"/>
    </location>
</feature>
<gene>
    <name evidence="10 14" type="primary">secY</name>
    <name evidence="14" type="ORF">ERS852448_01471</name>
    <name evidence="15" type="ORF">GKE72_11520</name>
</gene>
<dbReference type="PANTHER" id="PTHR10906">
    <property type="entry name" value="SECY/SEC61-ALPHA FAMILY MEMBER"/>
    <property type="match status" value="1"/>
</dbReference>
<evidence type="ECO:0000256" key="10">
    <source>
        <dbReference type="HAMAP-Rule" id="MF_01465"/>
    </source>
</evidence>
<organism evidence="14 16">
    <name type="scientific">Eubacterium ramulus</name>
    <dbReference type="NCBI Taxonomy" id="39490"/>
    <lineage>
        <taxon>Bacteria</taxon>
        <taxon>Bacillati</taxon>
        <taxon>Bacillota</taxon>
        <taxon>Clostridia</taxon>
        <taxon>Eubacteriales</taxon>
        <taxon>Eubacteriaceae</taxon>
        <taxon>Eubacterium</taxon>
    </lineage>
</organism>
<dbReference type="GeneID" id="97389686"/>
<feature type="transmembrane region" description="Helical" evidence="10">
    <location>
        <begin position="114"/>
        <end position="134"/>
    </location>
</feature>
<dbReference type="Proteomes" id="UP000095492">
    <property type="component" value="Unassembled WGS sequence"/>
</dbReference>
<comment type="similarity">
    <text evidence="2 10 13">Belongs to the SecY/SEC61-alpha family.</text>
</comment>
<dbReference type="GO" id="GO:0043952">
    <property type="term" value="P:protein transport by the Sec complex"/>
    <property type="evidence" value="ECO:0007669"/>
    <property type="project" value="UniProtKB-UniRule"/>
</dbReference>
<feature type="transmembrane region" description="Helical" evidence="10">
    <location>
        <begin position="173"/>
        <end position="191"/>
    </location>
</feature>
<evidence type="ECO:0000256" key="4">
    <source>
        <dbReference type="ARBA" id="ARBA00022692"/>
    </source>
</evidence>
<evidence type="ECO:0000313" key="16">
    <source>
        <dbReference type="Proteomes" id="UP000095492"/>
    </source>
</evidence>
<dbReference type="InterPro" id="IPR026593">
    <property type="entry name" value="SecY"/>
</dbReference>
<reference evidence="14 16" key="1">
    <citation type="submission" date="2015-09" db="EMBL/GenBank/DDBJ databases">
        <authorList>
            <consortium name="Pathogen Informatics"/>
        </authorList>
    </citation>
    <scope>NUCLEOTIDE SEQUENCE [LARGE SCALE GENOMIC DNA]</scope>
    <source>
        <strain evidence="14 16">2789STDY5608891</strain>
    </source>
</reference>
<evidence type="ECO:0000256" key="9">
    <source>
        <dbReference type="ARBA" id="ARBA00039733"/>
    </source>
</evidence>
<feature type="transmembrane region" description="Helical" evidence="10">
    <location>
        <begin position="372"/>
        <end position="394"/>
    </location>
</feature>
<accession>A0A173TF27</accession>
<dbReference type="HAMAP" id="MF_01465">
    <property type="entry name" value="SecY"/>
    <property type="match status" value="1"/>
</dbReference>
<dbReference type="InterPro" id="IPR030659">
    <property type="entry name" value="SecY_CS"/>
</dbReference>
<feature type="transmembrane region" description="Helical" evidence="10">
    <location>
        <begin position="73"/>
        <end position="94"/>
    </location>
</feature>
<dbReference type="InterPro" id="IPR023201">
    <property type="entry name" value="SecY_dom_sf"/>
</dbReference>
<feature type="transmembrane region" description="Helical" evidence="10">
    <location>
        <begin position="400"/>
        <end position="420"/>
    </location>
</feature>
<name>A0A173TF27_EUBRA</name>
<evidence type="ECO:0000313" key="17">
    <source>
        <dbReference type="Proteomes" id="UP000431304"/>
    </source>
</evidence>
<dbReference type="PROSITE" id="PS00756">
    <property type="entry name" value="SECY_2"/>
    <property type="match status" value="1"/>
</dbReference>
<dbReference type="InterPro" id="IPR002208">
    <property type="entry name" value="SecY/SEC61-alpha"/>
</dbReference>
<dbReference type="OrthoDB" id="9809248at2"/>
<evidence type="ECO:0000256" key="1">
    <source>
        <dbReference type="ARBA" id="ARBA00004141"/>
    </source>
</evidence>
<evidence type="ECO:0000256" key="8">
    <source>
        <dbReference type="ARBA" id="ARBA00023136"/>
    </source>
</evidence>
<keyword evidence="7 10" id="KW-0811">Translocation</keyword>
<dbReference type="PIRSF" id="PIRSF004557">
    <property type="entry name" value="SecY"/>
    <property type="match status" value="1"/>
</dbReference>
<keyword evidence="5 10" id="KW-0653">Protein transport</keyword>
<comment type="subcellular location">
    <subcellularLocation>
        <location evidence="10">Cell membrane</location>
        <topology evidence="10">Multi-pass membrane protein</topology>
    </subcellularLocation>
    <subcellularLocation>
        <location evidence="1 12">Membrane</location>
        <topology evidence="1 12">Multi-pass membrane protein</topology>
    </subcellularLocation>
</comment>
<sequence length="438" mass="47971">MFETVRNAFKLKEIRSRIIYTLLMLVVVRIGTQLPIPGVNGSYFSEWFSGNSGSAFGFFDAITGGSFEKMSVFALNITPYITSSIIIQLLTIAIPKLEELQKDGEEGRKKMTAITRYLTVALALMESLAMAIGFGKSGLLLEYNALNIITAVVTLTAGSTVIMWIGERITENGVGNGISIVLTINIISRIPQDLTLLFEQFVKGKEIAFQVLNLAIIIAIIIAVTVLTVTLQGAERRIPVQYSRKVQGRKQIGGQSSYIPLKVNTAGVIPIIFAQSLFMFPLIIMQLLGKSGGNGVGGTILKMLNQSNWCDFKEPIYSIGLIVYIVLVIAFAYFYTSITFNPLEIADNMKKQGGFIPGIRPGKPTSEYLTKILNYIIFIGAVGLVIVAIIPIFFEGAFNASISFGGTSLIIIVGVIIETLKQIESRMLVRNYKGFLND</sequence>
<dbReference type="NCBIfam" id="TIGR00967">
    <property type="entry name" value="3a0501s007"/>
    <property type="match status" value="1"/>
</dbReference>
<dbReference type="STRING" id="39490.ERS852448_01471"/>
<comment type="subunit">
    <text evidence="10">Component of the Sec protein translocase complex. Heterotrimer consisting of SecY, SecE and SecG subunits. The heterotrimers can form oligomers, although 1 heterotrimer is thought to be able to translocate proteins. Interacts with the ribosome. Interacts with SecDF, and other proteins may be involved. Interacts with SecA.</text>
</comment>
<keyword evidence="4 10" id="KW-0812">Transmembrane</keyword>
<dbReference type="EMBL" id="CYYA01000008">
    <property type="protein sequence ID" value="CUN01284.1"/>
    <property type="molecule type" value="Genomic_DNA"/>
</dbReference>
<dbReference type="RefSeq" id="WP_021739339.1">
    <property type="nucleotide sequence ID" value="NZ_CABKSU010000062.1"/>
</dbReference>
<evidence type="ECO:0000256" key="13">
    <source>
        <dbReference type="RuleBase" id="RU004349"/>
    </source>
</evidence>
<dbReference type="PROSITE" id="PS00755">
    <property type="entry name" value="SECY_1"/>
    <property type="match status" value="1"/>
</dbReference>
<comment type="function">
    <text evidence="10 11">The central subunit of the protein translocation channel SecYEG. Consists of two halves formed by TMs 1-5 and 6-10. These two domains form a lateral gate at the front which open onto the bilayer between TMs 2 and 7, and are clamped together by SecE at the back. The channel is closed by both a pore ring composed of hydrophobic SecY resides and a short helix (helix 2A) on the extracellular side of the membrane which forms a plug. The plug probably moves laterally to allow the channel to open. The ring and the pore may move independently.</text>
</comment>
<proteinExistence type="inferred from homology"/>
<evidence type="ECO:0000256" key="12">
    <source>
        <dbReference type="RuleBase" id="RU003484"/>
    </source>
</evidence>
<feature type="transmembrane region" description="Helical" evidence="10">
    <location>
        <begin position="18"/>
        <end position="36"/>
    </location>
</feature>
<dbReference type="FunFam" id="1.10.3370.10:FF:000001">
    <property type="entry name" value="Preprotein translocase subunit SecY"/>
    <property type="match status" value="1"/>
</dbReference>
<dbReference type="GO" id="GO:0005886">
    <property type="term" value="C:plasma membrane"/>
    <property type="evidence" value="ECO:0007669"/>
    <property type="project" value="UniProtKB-SubCell"/>
</dbReference>
<keyword evidence="6 10" id="KW-1133">Transmembrane helix</keyword>